<evidence type="ECO:0000256" key="3">
    <source>
        <dbReference type="ARBA" id="ARBA00022490"/>
    </source>
</evidence>
<evidence type="ECO:0000256" key="4">
    <source>
        <dbReference type="ARBA" id="ARBA00022618"/>
    </source>
</evidence>
<evidence type="ECO:0000256" key="9">
    <source>
        <dbReference type="ARBA" id="ARBA00023306"/>
    </source>
</evidence>
<reference evidence="13" key="2">
    <citation type="submission" date="2021-09" db="EMBL/GenBank/DDBJ databases">
        <authorList>
            <person name="Gilroy R."/>
        </authorList>
    </citation>
    <scope>NUCLEOTIDE SEQUENCE</scope>
    <source>
        <strain evidence="13">ChiGjej6B6-11269</strain>
    </source>
</reference>
<dbReference type="PROSITE" id="PS51900">
    <property type="entry name" value="CB"/>
    <property type="match status" value="1"/>
</dbReference>
<comment type="similarity">
    <text evidence="10">Belongs to the 'phage' integrase family. XerC subfamily.</text>
</comment>
<gene>
    <name evidence="13" type="primary">xerD</name>
    <name evidence="10" type="synonym">xerC</name>
    <name evidence="13" type="ORF">K8U77_07215</name>
</gene>
<keyword evidence="7 10" id="KW-0238">DNA-binding</keyword>
<feature type="domain" description="Tyr recombinase" evidence="11">
    <location>
        <begin position="125"/>
        <end position="309"/>
    </location>
</feature>
<sequence length="325" mass="35357">MARLSLRKTVEGLGAAASGLLAFRDEYLSYLSVERGSSRATLNSYADDLEDYLAFLGERGVSDFAEVTHEHVEAYAADLKQRGYAPSSVERHMAAVKGFSKFLVREEYCRTNPADLVPLPKIPDRLPDAITVDQADALLSQPFRDGPLGLRDRAMLEVLYGCGLRVSELCGLDSSDVFLNEGLLRVMGKGSRERAVPIGGMAEAALSAYLDAGRPELSAHARRACSAVFLNARGGRISRQSVHALVRDAGLAVGLEDLHPHTLRHSFATHMLEGGADLRAIQEILGHSDIATTQIYTHVSRAHIREEYLAAHPRAQRGGAKKLAE</sequence>
<dbReference type="AlphaFoldDB" id="A0A9D3A1M3"/>
<comment type="subcellular location">
    <subcellularLocation>
        <location evidence="1 10">Cytoplasm</location>
    </subcellularLocation>
</comment>
<feature type="active site" evidence="10">
    <location>
        <position position="189"/>
    </location>
</feature>
<dbReference type="EMBL" id="DYWI01000131">
    <property type="protein sequence ID" value="HJF65883.1"/>
    <property type="molecule type" value="Genomic_DNA"/>
</dbReference>
<dbReference type="InterPro" id="IPR023009">
    <property type="entry name" value="Tyrosine_recombinase_XerC/XerD"/>
</dbReference>
<feature type="active site" evidence="10">
    <location>
        <position position="165"/>
    </location>
</feature>
<dbReference type="GO" id="GO:0006313">
    <property type="term" value="P:DNA transposition"/>
    <property type="evidence" value="ECO:0007669"/>
    <property type="project" value="UniProtKB-UniRule"/>
</dbReference>
<dbReference type="Gene3D" id="1.10.150.130">
    <property type="match status" value="1"/>
</dbReference>
<comment type="similarity">
    <text evidence="2">Belongs to the 'phage' integrase family. XerD subfamily.</text>
</comment>
<comment type="function">
    <text evidence="10">Site-specific tyrosine recombinase, which acts by catalyzing the cutting and rejoining of the recombining DNA molecules. The XerC-XerD complex is essential to convert dimers of the bacterial chromosome into monomers to permit their segregation at cell division. It also contributes to the segregational stability of plasmids.</text>
</comment>
<dbReference type="CDD" id="cd00798">
    <property type="entry name" value="INT_XerDC_C"/>
    <property type="match status" value="1"/>
</dbReference>
<evidence type="ECO:0000256" key="5">
    <source>
        <dbReference type="ARBA" id="ARBA00022829"/>
    </source>
</evidence>
<comment type="caution">
    <text evidence="13">The sequence shown here is derived from an EMBL/GenBank/DDBJ whole genome shotgun (WGS) entry which is preliminary data.</text>
</comment>
<dbReference type="NCBIfam" id="TIGR02225">
    <property type="entry name" value="recomb_XerD"/>
    <property type="match status" value="1"/>
</dbReference>
<dbReference type="InterPro" id="IPR002104">
    <property type="entry name" value="Integrase_catalytic"/>
</dbReference>
<evidence type="ECO:0000256" key="10">
    <source>
        <dbReference type="HAMAP-Rule" id="MF_01808"/>
    </source>
</evidence>
<evidence type="ECO:0000313" key="14">
    <source>
        <dbReference type="Proteomes" id="UP000786989"/>
    </source>
</evidence>
<dbReference type="GO" id="GO:0051301">
    <property type="term" value="P:cell division"/>
    <property type="evidence" value="ECO:0007669"/>
    <property type="project" value="UniProtKB-KW"/>
</dbReference>
<dbReference type="Proteomes" id="UP000786989">
    <property type="component" value="Unassembled WGS sequence"/>
</dbReference>
<evidence type="ECO:0000256" key="1">
    <source>
        <dbReference type="ARBA" id="ARBA00004496"/>
    </source>
</evidence>
<name>A0A9D3A1M3_9ACTN</name>
<dbReference type="InterPro" id="IPR004107">
    <property type="entry name" value="Integrase_SAM-like_N"/>
</dbReference>
<evidence type="ECO:0000313" key="13">
    <source>
        <dbReference type="EMBL" id="HJF65883.1"/>
    </source>
</evidence>
<evidence type="ECO:0000256" key="7">
    <source>
        <dbReference type="ARBA" id="ARBA00023125"/>
    </source>
</evidence>
<keyword evidence="9 10" id="KW-0131">Cell cycle</keyword>
<evidence type="ECO:0000256" key="2">
    <source>
        <dbReference type="ARBA" id="ARBA00010450"/>
    </source>
</evidence>
<keyword evidence="4 10" id="KW-0132">Cell division</keyword>
<dbReference type="InterPro" id="IPR050090">
    <property type="entry name" value="Tyrosine_recombinase_XerCD"/>
</dbReference>
<keyword evidence="8 10" id="KW-0233">DNA recombination</keyword>
<dbReference type="PANTHER" id="PTHR30349">
    <property type="entry name" value="PHAGE INTEGRASE-RELATED"/>
    <property type="match status" value="1"/>
</dbReference>
<organism evidence="13 14">
    <name type="scientific">Slackia equolifaciens</name>
    <dbReference type="NCBI Taxonomy" id="498718"/>
    <lineage>
        <taxon>Bacteria</taxon>
        <taxon>Bacillati</taxon>
        <taxon>Actinomycetota</taxon>
        <taxon>Coriobacteriia</taxon>
        <taxon>Eggerthellales</taxon>
        <taxon>Eggerthellaceae</taxon>
        <taxon>Slackia</taxon>
    </lineage>
</organism>
<keyword evidence="3 10" id="KW-0963">Cytoplasm</keyword>
<feature type="active site" evidence="10">
    <location>
        <position position="261"/>
    </location>
</feature>
<feature type="domain" description="Core-binding (CB)" evidence="12">
    <location>
        <begin position="18"/>
        <end position="104"/>
    </location>
</feature>
<dbReference type="InterPro" id="IPR011010">
    <property type="entry name" value="DNA_brk_join_enz"/>
</dbReference>
<feature type="active site" description="O-(3'-phospho-DNA)-tyrosine intermediate" evidence="10">
    <location>
        <position position="296"/>
    </location>
</feature>
<reference evidence="13" key="1">
    <citation type="journal article" date="2021" name="PeerJ">
        <title>Extensive microbial diversity within the chicken gut microbiome revealed by metagenomics and culture.</title>
        <authorList>
            <person name="Gilroy R."/>
            <person name="Ravi A."/>
            <person name="Getino M."/>
            <person name="Pursley I."/>
            <person name="Horton D.L."/>
            <person name="Alikhan N.F."/>
            <person name="Baker D."/>
            <person name="Gharbi K."/>
            <person name="Hall N."/>
            <person name="Watson M."/>
            <person name="Adriaenssens E.M."/>
            <person name="Foster-Nyarko E."/>
            <person name="Jarju S."/>
            <person name="Secka A."/>
            <person name="Antonio M."/>
            <person name="Oren A."/>
            <person name="Chaudhuri R.R."/>
            <person name="La Ragione R."/>
            <person name="Hildebrand F."/>
            <person name="Pallen M.J."/>
        </authorList>
    </citation>
    <scope>NUCLEOTIDE SEQUENCE</scope>
    <source>
        <strain evidence="13">ChiGjej6B6-11269</strain>
    </source>
</reference>
<dbReference type="PANTHER" id="PTHR30349:SF81">
    <property type="entry name" value="TYROSINE RECOMBINASE XERC"/>
    <property type="match status" value="1"/>
</dbReference>
<evidence type="ECO:0000256" key="8">
    <source>
        <dbReference type="ARBA" id="ARBA00023172"/>
    </source>
</evidence>
<dbReference type="GO" id="GO:0003677">
    <property type="term" value="F:DNA binding"/>
    <property type="evidence" value="ECO:0007669"/>
    <property type="project" value="UniProtKB-UniRule"/>
</dbReference>
<proteinExistence type="inferred from homology"/>
<dbReference type="Gene3D" id="1.10.443.10">
    <property type="entry name" value="Intergrase catalytic core"/>
    <property type="match status" value="1"/>
</dbReference>
<dbReference type="InterPro" id="IPR013762">
    <property type="entry name" value="Integrase-like_cat_sf"/>
</dbReference>
<dbReference type="SUPFAM" id="SSF56349">
    <property type="entry name" value="DNA breaking-rejoining enzymes"/>
    <property type="match status" value="1"/>
</dbReference>
<comment type="subunit">
    <text evidence="10">Forms a cyclic heterotetrameric complex composed of two molecules of XerC and two molecules of XerD.</text>
</comment>
<dbReference type="GO" id="GO:0005737">
    <property type="term" value="C:cytoplasm"/>
    <property type="evidence" value="ECO:0007669"/>
    <property type="project" value="UniProtKB-SubCell"/>
</dbReference>
<dbReference type="HAMAP" id="MF_01808">
    <property type="entry name" value="Recomb_XerC_XerD"/>
    <property type="match status" value="1"/>
</dbReference>
<accession>A0A9D3A1M3</accession>
<dbReference type="Pfam" id="PF00589">
    <property type="entry name" value="Phage_integrase"/>
    <property type="match status" value="1"/>
</dbReference>
<dbReference type="InterPro" id="IPR044068">
    <property type="entry name" value="CB"/>
</dbReference>
<protein>
    <recommendedName>
        <fullName evidence="10">Tyrosine recombinase XerC</fullName>
    </recommendedName>
</protein>
<feature type="active site" evidence="10">
    <location>
        <position position="264"/>
    </location>
</feature>
<evidence type="ECO:0000259" key="11">
    <source>
        <dbReference type="PROSITE" id="PS51898"/>
    </source>
</evidence>
<keyword evidence="6 10" id="KW-0229">DNA integration</keyword>
<dbReference type="InterPro" id="IPR011932">
    <property type="entry name" value="Recomb_XerD"/>
</dbReference>
<evidence type="ECO:0000256" key="6">
    <source>
        <dbReference type="ARBA" id="ARBA00022908"/>
    </source>
</evidence>
<dbReference type="GO" id="GO:0007059">
    <property type="term" value="P:chromosome segregation"/>
    <property type="evidence" value="ECO:0007669"/>
    <property type="project" value="UniProtKB-UniRule"/>
</dbReference>
<dbReference type="NCBIfam" id="NF001399">
    <property type="entry name" value="PRK00283.1"/>
    <property type="match status" value="1"/>
</dbReference>
<keyword evidence="5 10" id="KW-0159">Chromosome partition</keyword>
<dbReference type="PROSITE" id="PS51898">
    <property type="entry name" value="TYR_RECOMBINASE"/>
    <property type="match status" value="1"/>
</dbReference>
<evidence type="ECO:0000259" key="12">
    <source>
        <dbReference type="PROSITE" id="PS51900"/>
    </source>
</evidence>
<feature type="active site" evidence="10">
    <location>
        <position position="287"/>
    </location>
</feature>
<dbReference type="InterPro" id="IPR010998">
    <property type="entry name" value="Integrase_recombinase_N"/>
</dbReference>
<dbReference type="Pfam" id="PF02899">
    <property type="entry name" value="Phage_int_SAM_1"/>
    <property type="match status" value="1"/>
</dbReference>
<dbReference type="GO" id="GO:0009037">
    <property type="term" value="F:tyrosine-based site-specific recombinase activity"/>
    <property type="evidence" value="ECO:0007669"/>
    <property type="project" value="UniProtKB-UniRule"/>
</dbReference>